<organism evidence="1 2">
    <name type="scientific">Lasiosphaeris hirsuta</name>
    <dbReference type="NCBI Taxonomy" id="260670"/>
    <lineage>
        <taxon>Eukaryota</taxon>
        <taxon>Fungi</taxon>
        <taxon>Dikarya</taxon>
        <taxon>Ascomycota</taxon>
        <taxon>Pezizomycotina</taxon>
        <taxon>Sordariomycetes</taxon>
        <taxon>Sordariomycetidae</taxon>
        <taxon>Sordariales</taxon>
        <taxon>Lasiosphaeriaceae</taxon>
        <taxon>Lasiosphaeris</taxon>
    </lineage>
</organism>
<reference evidence="1" key="1">
    <citation type="submission" date="2023-06" db="EMBL/GenBank/DDBJ databases">
        <title>Genome-scale phylogeny and comparative genomics of the fungal order Sordariales.</title>
        <authorList>
            <consortium name="Lawrence Berkeley National Laboratory"/>
            <person name="Hensen N."/>
            <person name="Bonometti L."/>
            <person name="Westerberg I."/>
            <person name="Brannstrom I.O."/>
            <person name="Guillou S."/>
            <person name="Cros-Aarteil S."/>
            <person name="Calhoun S."/>
            <person name="Haridas S."/>
            <person name="Kuo A."/>
            <person name="Mondo S."/>
            <person name="Pangilinan J."/>
            <person name="Riley R."/>
            <person name="Labutti K."/>
            <person name="Andreopoulos B."/>
            <person name="Lipzen A."/>
            <person name="Chen C."/>
            <person name="Yanf M."/>
            <person name="Daum C."/>
            <person name="Ng V."/>
            <person name="Clum A."/>
            <person name="Steindorff A."/>
            <person name="Ohm R."/>
            <person name="Martin F."/>
            <person name="Silar P."/>
            <person name="Natvig D."/>
            <person name="Lalanne C."/>
            <person name="Gautier V."/>
            <person name="Ament-Velasquez S.L."/>
            <person name="Kruys A."/>
            <person name="Hutchinson M.I."/>
            <person name="Powell A.J."/>
            <person name="Barry K."/>
            <person name="Miller A.N."/>
            <person name="Grigoriev I.V."/>
            <person name="Debuchy R."/>
            <person name="Gladieux P."/>
            <person name="Thoren M.H."/>
            <person name="Johannesson H."/>
        </authorList>
    </citation>
    <scope>NUCLEOTIDE SEQUENCE</scope>
    <source>
        <strain evidence="1">SMH4607-1</strain>
    </source>
</reference>
<dbReference type="AlphaFoldDB" id="A0AA40A8N3"/>
<keyword evidence="2" id="KW-1185">Reference proteome</keyword>
<comment type="caution">
    <text evidence="1">The sequence shown here is derived from an EMBL/GenBank/DDBJ whole genome shotgun (WGS) entry which is preliminary data.</text>
</comment>
<evidence type="ECO:0000313" key="2">
    <source>
        <dbReference type="Proteomes" id="UP001172102"/>
    </source>
</evidence>
<sequence length="199" mass="21969">MWPVSQPITSVPPHPALPPNSLTLPHPALLSLLQGCISQSLLTFQSPVSRLASTHCPKVVRSRRCPECFSPSPFASCGRVTCKRVADNVRGSQADTTCAFRGHFPHPAIVRQPLAPSEEVDETQTKKNRLSSCSRRKTRNHTAWYMSYSFLFCPFTALRHLVCAFPLTSSPDLPARCPSLPALSYLTITAITTIFLPRL</sequence>
<protein>
    <submittedName>
        <fullName evidence="1">Uncharacterized protein</fullName>
    </submittedName>
</protein>
<name>A0AA40A8N3_9PEZI</name>
<evidence type="ECO:0000313" key="1">
    <source>
        <dbReference type="EMBL" id="KAK0711327.1"/>
    </source>
</evidence>
<proteinExistence type="predicted"/>
<accession>A0AA40A8N3</accession>
<gene>
    <name evidence="1" type="ORF">B0H67DRAFT_285300</name>
</gene>
<dbReference type="Proteomes" id="UP001172102">
    <property type="component" value="Unassembled WGS sequence"/>
</dbReference>
<dbReference type="EMBL" id="JAUKUA010000005">
    <property type="protein sequence ID" value="KAK0711327.1"/>
    <property type="molecule type" value="Genomic_DNA"/>
</dbReference>